<dbReference type="Gene3D" id="1.10.287.950">
    <property type="entry name" value="Methyl-accepting chemotaxis protein"/>
    <property type="match status" value="1"/>
</dbReference>
<dbReference type="InterPro" id="IPR029151">
    <property type="entry name" value="Sensor-like_sf"/>
</dbReference>
<dbReference type="InterPro" id="IPR004089">
    <property type="entry name" value="MCPsignal_dom"/>
</dbReference>
<reference evidence="3" key="1">
    <citation type="submission" date="2019-08" db="EMBL/GenBank/DDBJ databases">
        <authorList>
            <person name="Kucharzyk K."/>
            <person name="Murdoch R.W."/>
            <person name="Higgins S."/>
            <person name="Loffler F."/>
        </authorList>
    </citation>
    <scope>NUCLEOTIDE SEQUENCE</scope>
</reference>
<dbReference type="PANTHER" id="PTHR32089:SF112">
    <property type="entry name" value="LYSOZYME-LIKE PROTEIN-RELATED"/>
    <property type="match status" value="1"/>
</dbReference>
<comment type="caution">
    <text evidence="3">The sequence shown here is derived from an EMBL/GenBank/DDBJ whole genome shotgun (WGS) entry which is preliminary data.</text>
</comment>
<dbReference type="Pfam" id="PF00015">
    <property type="entry name" value="MCPsignal"/>
    <property type="match status" value="1"/>
</dbReference>
<accession>A0A644TAV3</accession>
<organism evidence="3">
    <name type="scientific">bioreactor metagenome</name>
    <dbReference type="NCBI Taxonomy" id="1076179"/>
    <lineage>
        <taxon>unclassified sequences</taxon>
        <taxon>metagenomes</taxon>
        <taxon>ecological metagenomes</taxon>
    </lineage>
</organism>
<dbReference type="GO" id="GO:0016020">
    <property type="term" value="C:membrane"/>
    <property type="evidence" value="ECO:0007669"/>
    <property type="project" value="InterPro"/>
</dbReference>
<keyword evidence="1" id="KW-0807">Transducer</keyword>
<dbReference type="PROSITE" id="PS50111">
    <property type="entry name" value="CHEMOTAXIS_TRANSDUC_2"/>
    <property type="match status" value="1"/>
</dbReference>
<name>A0A644TAV3_9ZZZZ</name>
<dbReference type="SMART" id="SM00283">
    <property type="entry name" value="MA"/>
    <property type="match status" value="1"/>
</dbReference>
<evidence type="ECO:0000313" key="3">
    <source>
        <dbReference type="EMBL" id="MPL63292.1"/>
    </source>
</evidence>
<gene>
    <name evidence="3" type="primary">yfmS_1</name>
    <name evidence="3" type="ORF">SDC9_08914</name>
</gene>
<dbReference type="AlphaFoldDB" id="A0A644TAV3"/>
<protein>
    <submittedName>
        <fullName evidence="3">Putative sensory transducer protein YfmS</fullName>
    </submittedName>
</protein>
<dbReference type="PANTHER" id="PTHR32089">
    <property type="entry name" value="METHYL-ACCEPTING CHEMOTAXIS PROTEIN MCPB"/>
    <property type="match status" value="1"/>
</dbReference>
<dbReference type="SUPFAM" id="SSF103190">
    <property type="entry name" value="Sensory domain-like"/>
    <property type="match status" value="1"/>
</dbReference>
<sequence>MANASLLDCFAGVAKYIPQLISGKVGMVVCDCDRWIVSNCIPELVQQVVAGEPVKNGSAAHKAMQMRQKVFVEVPSDVYGIPYIAISMPIIENGEVVGAVAIHESTERKETLLDSARQLSNSASDMSASIQSVLAQAEEMAASGKMLKDLSIQANKQVGETDTVVQFIKNVASETNLLGLNAAIEAARVGELGRGFGVVADEVRKLAVNSASSATQITNTLSGITKSIQHITNEISQIDQVTSHQADTIQKLTAHSQQLIAMSEHLTIMAENLNKDN</sequence>
<feature type="domain" description="Methyl-accepting transducer" evidence="2">
    <location>
        <begin position="99"/>
        <end position="277"/>
    </location>
</feature>
<dbReference type="GO" id="GO:0007165">
    <property type="term" value="P:signal transduction"/>
    <property type="evidence" value="ECO:0007669"/>
    <property type="project" value="UniProtKB-KW"/>
</dbReference>
<dbReference type="EMBL" id="VSSQ01000021">
    <property type="protein sequence ID" value="MPL63292.1"/>
    <property type="molecule type" value="Genomic_DNA"/>
</dbReference>
<dbReference type="SUPFAM" id="SSF58104">
    <property type="entry name" value="Methyl-accepting chemotaxis protein (MCP) signaling domain"/>
    <property type="match status" value="1"/>
</dbReference>
<evidence type="ECO:0000259" key="2">
    <source>
        <dbReference type="PROSITE" id="PS50111"/>
    </source>
</evidence>
<evidence type="ECO:0000256" key="1">
    <source>
        <dbReference type="ARBA" id="ARBA00023224"/>
    </source>
</evidence>
<proteinExistence type="predicted"/>